<feature type="domain" description="AAA" evidence="1">
    <location>
        <begin position="1"/>
        <end position="121"/>
    </location>
</feature>
<evidence type="ECO:0000313" key="3">
    <source>
        <dbReference type="EMBL" id="TWW09349.1"/>
    </source>
</evidence>
<organism evidence="3 4">
    <name type="scientific">Planctomyces bekefii</name>
    <dbReference type="NCBI Taxonomy" id="1653850"/>
    <lineage>
        <taxon>Bacteria</taxon>
        <taxon>Pseudomonadati</taxon>
        <taxon>Planctomycetota</taxon>
        <taxon>Planctomycetia</taxon>
        <taxon>Planctomycetales</taxon>
        <taxon>Planctomycetaceae</taxon>
        <taxon>Planctomyces</taxon>
    </lineage>
</organism>
<protein>
    <submittedName>
        <fullName evidence="3">ATPase AAA</fullName>
    </submittedName>
</protein>
<evidence type="ECO:0000259" key="1">
    <source>
        <dbReference type="Pfam" id="PF13173"/>
    </source>
</evidence>
<dbReference type="InterPro" id="IPR027417">
    <property type="entry name" value="P-loop_NTPase"/>
</dbReference>
<reference evidence="3 4" key="1">
    <citation type="submission" date="2019-08" db="EMBL/GenBank/DDBJ databases">
        <title>100 year-old enigma solved: identification of Planctomyces bekefii, the type genus and species of the phylum Planctomycetes.</title>
        <authorList>
            <person name="Svetlana D.N."/>
            <person name="Overmann J."/>
        </authorList>
    </citation>
    <scope>NUCLEOTIDE SEQUENCE [LARGE SCALE GENOMIC DNA]</scope>
    <source>
        <strain evidence="3">Phe10_nw2017</strain>
    </source>
</reference>
<dbReference type="PANTHER" id="PTHR43566:SF1">
    <property type="entry name" value="AAA+ ATPASE DOMAIN-CONTAINING PROTEIN"/>
    <property type="match status" value="1"/>
</dbReference>
<dbReference type="AlphaFoldDB" id="A0A5C6M5G5"/>
<proteinExistence type="predicted"/>
<dbReference type="Proteomes" id="UP000321083">
    <property type="component" value="Unassembled WGS sequence"/>
</dbReference>
<dbReference type="EMBL" id="SRHE01000303">
    <property type="protein sequence ID" value="TWW09349.1"/>
    <property type="molecule type" value="Genomic_DNA"/>
</dbReference>
<name>A0A5C6M5G5_9PLAN</name>
<evidence type="ECO:0000259" key="2">
    <source>
        <dbReference type="Pfam" id="PF13635"/>
    </source>
</evidence>
<reference evidence="3 4" key="2">
    <citation type="submission" date="2019-08" db="EMBL/GenBank/DDBJ databases">
        <authorList>
            <person name="Henke P."/>
        </authorList>
    </citation>
    <scope>NUCLEOTIDE SEQUENCE [LARGE SCALE GENOMIC DNA]</scope>
    <source>
        <strain evidence="3">Phe10_nw2017</strain>
    </source>
</reference>
<dbReference type="PANTHER" id="PTHR43566">
    <property type="entry name" value="CONSERVED PROTEIN"/>
    <property type="match status" value="1"/>
</dbReference>
<feature type="domain" description="DUF4143" evidence="2">
    <location>
        <begin position="166"/>
        <end position="322"/>
    </location>
</feature>
<comment type="caution">
    <text evidence="3">The sequence shown here is derived from an EMBL/GenBank/DDBJ whole genome shotgun (WGS) entry which is preliminary data.</text>
</comment>
<evidence type="ECO:0000313" key="4">
    <source>
        <dbReference type="Proteomes" id="UP000321083"/>
    </source>
</evidence>
<gene>
    <name evidence="3" type="ORF">E3A20_15250</name>
</gene>
<dbReference type="InterPro" id="IPR041682">
    <property type="entry name" value="AAA_14"/>
</dbReference>
<dbReference type="InterPro" id="IPR025420">
    <property type="entry name" value="DUF4143"/>
</dbReference>
<dbReference type="SUPFAM" id="SSF52540">
    <property type="entry name" value="P-loop containing nucleoside triphosphate hydrolases"/>
    <property type="match status" value="1"/>
</dbReference>
<sequence>MGKTTLVNQLVQKYPFGSIVISADAIGAYNTYWLEQQWEIARIKLAQTGGKEFLLVVDEIQKIDNWSEIVKSLWDQDTKTNIQLKVVVLGSSRLLIQQGLTESLAGRFETTFMSHWSYSEMQAAFGWNEQQYVYFGGYPGSATLVSDEQRWKQYVRESLIETSISKDILMLTRVDKPALMKRLFELSCNYSGQILSYNKMLGQLKDAGNSTTLSHYLSLLSTAGLVTGIEKYSNNIIRKKSSSPKFQVYNTALISAQSNTSFEEAMGNPAIWGRLVESAVGAHLLNQAVSGDFALSYWREGNDEVDFVIEQKQLIGIEVKSGFTENTSGMAAFKKKIHPDKILLIGNTGLTWQTFLQMKSGELFG</sequence>
<dbReference type="Pfam" id="PF13173">
    <property type="entry name" value="AAA_14"/>
    <property type="match status" value="1"/>
</dbReference>
<keyword evidence="4" id="KW-1185">Reference proteome</keyword>
<dbReference type="Pfam" id="PF13635">
    <property type="entry name" value="DUF4143"/>
    <property type="match status" value="1"/>
</dbReference>
<accession>A0A5C6M5G5</accession>